<dbReference type="EMBL" id="JACHIP010000027">
    <property type="protein sequence ID" value="MBB5061084.1"/>
    <property type="molecule type" value="Genomic_DNA"/>
</dbReference>
<proteinExistence type="predicted"/>
<dbReference type="Pfam" id="PF06296">
    <property type="entry name" value="RelE"/>
    <property type="match status" value="1"/>
</dbReference>
<dbReference type="Proteomes" id="UP000540989">
    <property type="component" value="Unassembled WGS sequence"/>
</dbReference>
<organism evidence="1 2">
    <name type="scientific">Granulicella aggregans</name>
    <dbReference type="NCBI Taxonomy" id="474949"/>
    <lineage>
        <taxon>Bacteria</taxon>
        <taxon>Pseudomonadati</taxon>
        <taxon>Acidobacteriota</taxon>
        <taxon>Terriglobia</taxon>
        <taxon>Terriglobales</taxon>
        <taxon>Acidobacteriaceae</taxon>
        <taxon>Granulicella</taxon>
    </lineage>
</organism>
<reference evidence="1 2" key="1">
    <citation type="submission" date="2020-08" db="EMBL/GenBank/DDBJ databases">
        <title>Genomic Encyclopedia of Type Strains, Phase IV (KMG-V): Genome sequencing to study the core and pangenomes of soil and plant-associated prokaryotes.</title>
        <authorList>
            <person name="Whitman W."/>
        </authorList>
    </citation>
    <scope>NUCLEOTIDE SEQUENCE [LARGE SCALE GENOMIC DNA]</scope>
    <source>
        <strain evidence="1 2">M8UP14</strain>
    </source>
</reference>
<comment type="caution">
    <text evidence="1">The sequence shown here is derived from an EMBL/GenBank/DDBJ whole genome shotgun (WGS) entry which is preliminary data.</text>
</comment>
<dbReference type="InterPro" id="IPR009387">
    <property type="entry name" value="HigB-2"/>
</dbReference>
<evidence type="ECO:0008006" key="3">
    <source>
        <dbReference type="Google" id="ProtNLM"/>
    </source>
</evidence>
<sequence length="126" mass="14195">MTSGAERVFKTAWFAKASKKARITDDELCTAILQVMLGQADDLGGGVYKKRLSKNQYRSIILARGQQYGVYAYLFAKQDRADIEDDELVSFRALAGLYARKTEGELAKEVQLKELVEICHEKQSQV</sequence>
<name>A0A7W8E765_9BACT</name>
<dbReference type="PIRSF" id="PIRSF018634">
    <property type="entry name" value="UCP018634"/>
    <property type="match status" value="1"/>
</dbReference>
<dbReference type="AlphaFoldDB" id="A0A7W8E765"/>
<dbReference type="RefSeq" id="WP_184223776.1">
    <property type="nucleotide sequence ID" value="NZ_JACHIP010000027.1"/>
</dbReference>
<gene>
    <name evidence="1" type="ORF">HDF16_005820</name>
</gene>
<evidence type="ECO:0000313" key="1">
    <source>
        <dbReference type="EMBL" id="MBB5061084.1"/>
    </source>
</evidence>
<keyword evidence="2" id="KW-1185">Reference proteome</keyword>
<evidence type="ECO:0000313" key="2">
    <source>
        <dbReference type="Proteomes" id="UP000540989"/>
    </source>
</evidence>
<accession>A0A7W8E765</accession>
<protein>
    <recommendedName>
        <fullName evidence="3">RelE toxin of RelEB toxin-antitoxin system</fullName>
    </recommendedName>
</protein>